<evidence type="ECO:0000256" key="3">
    <source>
        <dbReference type="ARBA" id="ARBA00022559"/>
    </source>
</evidence>
<dbReference type="InterPro" id="IPR037120">
    <property type="entry name" value="Haem_peroxidase_sf_animal"/>
</dbReference>
<name>A0A5E4Q982_9NEOP</name>
<sequence>MPRINALSNLYESVDDIDLLVGGAMETDIHGSILGHTLQCIVAEQFYRTRTGDRFFYDNSEMPHSFTPEIKKSSMARLLCDNTDGVKYIQQKAFELESTYNPKYRCDDNDHIPRVDLTAWKRPKYELYD</sequence>
<reference evidence="5 6" key="1">
    <citation type="submission" date="2017-07" db="EMBL/GenBank/DDBJ databases">
        <authorList>
            <person name="Talla V."/>
            <person name="Backstrom N."/>
        </authorList>
    </citation>
    <scope>NUCLEOTIDE SEQUENCE [LARGE SCALE GENOMIC DNA]</scope>
</reference>
<comment type="subcellular location">
    <subcellularLocation>
        <location evidence="1">Secreted</location>
    </subcellularLocation>
</comment>
<keyword evidence="4" id="KW-0325">Glycoprotein</keyword>
<gene>
    <name evidence="5" type="ORF">LSINAPIS_LOCUS6275</name>
</gene>
<dbReference type="GO" id="GO:0005576">
    <property type="term" value="C:extracellular region"/>
    <property type="evidence" value="ECO:0007669"/>
    <property type="project" value="UniProtKB-SubCell"/>
</dbReference>
<keyword evidence="2" id="KW-0964">Secreted</keyword>
<dbReference type="InterPro" id="IPR019791">
    <property type="entry name" value="Haem_peroxidase_animal"/>
</dbReference>
<dbReference type="InterPro" id="IPR010255">
    <property type="entry name" value="Haem_peroxidase_sf"/>
</dbReference>
<evidence type="ECO:0000256" key="1">
    <source>
        <dbReference type="ARBA" id="ARBA00004613"/>
    </source>
</evidence>
<keyword evidence="6" id="KW-1185">Reference proteome</keyword>
<organism evidence="5 6">
    <name type="scientific">Leptidea sinapis</name>
    <dbReference type="NCBI Taxonomy" id="189913"/>
    <lineage>
        <taxon>Eukaryota</taxon>
        <taxon>Metazoa</taxon>
        <taxon>Ecdysozoa</taxon>
        <taxon>Arthropoda</taxon>
        <taxon>Hexapoda</taxon>
        <taxon>Insecta</taxon>
        <taxon>Pterygota</taxon>
        <taxon>Neoptera</taxon>
        <taxon>Endopterygota</taxon>
        <taxon>Lepidoptera</taxon>
        <taxon>Glossata</taxon>
        <taxon>Ditrysia</taxon>
        <taxon>Papilionoidea</taxon>
        <taxon>Pieridae</taxon>
        <taxon>Dismorphiinae</taxon>
        <taxon>Leptidea</taxon>
    </lineage>
</organism>
<dbReference type="PANTHER" id="PTHR11475">
    <property type="entry name" value="OXIDASE/PEROXIDASE"/>
    <property type="match status" value="1"/>
</dbReference>
<dbReference type="Pfam" id="PF03098">
    <property type="entry name" value="An_peroxidase"/>
    <property type="match status" value="1"/>
</dbReference>
<evidence type="ECO:0008006" key="7">
    <source>
        <dbReference type="Google" id="ProtNLM"/>
    </source>
</evidence>
<accession>A0A5E4Q982</accession>
<evidence type="ECO:0000256" key="2">
    <source>
        <dbReference type="ARBA" id="ARBA00022525"/>
    </source>
</evidence>
<dbReference type="EMBL" id="FZQP02001937">
    <property type="protein sequence ID" value="VVC94293.1"/>
    <property type="molecule type" value="Genomic_DNA"/>
</dbReference>
<dbReference type="SUPFAM" id="SSF48113">
    <property type="entry name" value="Heme-dependent peroxidases"/>
    <property type="match status" value="1"/>
</dbReference>
<dbReference type="GO" id="GO:0020037">
    <property type="term" value="F:heme binding"/>
    <property type="evidence" value="ECO:0007669"/>
    <property type="project" value="InterPro"/>
</dbReference>
<proteinExistence type="predicted"/>
<dbReference type="AlphaFoldDB" id="A0A5E4Q982"/>
<evidence type="ECO:0000313" key="5">
    <source>
        <dbReference type="EMBL" id="VVC94293.1"/>
    </source>
</evidence>
<dbReference type="PANTHER" id="PTHR11475:SF4">
    <property type="entry name" value="CHORION PEROXIDASE"/>
    <property type="match status" value="1"/>
</dbReference>
<dbReference type="Gene3D" id="1.10.640.10">
    <property type="entry name" value="Haem peroxidase domain superfamily, animal type"/>
    <property type="match status" value="1"/>
</dbReference>
<keyword evidence="3" id="KW-0560">Oxidoreductase</keyword>
<evidence type="ECO:0000313" key="6">
    <source>
        <dbReference type="Proteomes" id="UP000324832"/>
    </source>
</evidence>
<keyword evidence="3" id="KW-0575">Peroxidase</keyword>
<dbReference type="Proteomes" id="UP000324832">
    <property type="component" value="Unassembled WGS sequence"/>
</dbReference>
<dbReference type="GO" id="GO:0006979">
    <property type="term" value="P:response to oxidative stress"/>
    <property type="evidence" value="ECO:0007669"/>
    <property type="project" value="InterPro"/>
</dbReference>
<dbReference type="PROSITE" id="PS50292">
    <property type="entry name" value="PEROXIDASE_3"/>
    <property type="match status" value="1"/>
</dbReference>
<protein>
    <recommendedName>
        <fullName evidence="7">Peroxidase</fullName>
    </recommendedName>
</protein>
<evidence type="ECO:0000256" key="4">
    <source>
        <dbReference type="ARBA" id="ARBA00023180"/>
    </source>
</evidence>
<dbReference type="GO" id="GO:0004601">
    <property type="term" value="F:peroxidase activity"/>
    <property type="evidence" value="ECO:0007669"/>
    <property type="project" value="UniProtKB-KW"/>
</dbReference>